<gene>
    <name evidence="1" type="ORF">OW763_02625</name>
</gene>
<dbReference type="EMBL" id="JAPQER010000001">
    <property type="protein sequence ID" value="MCY6483249.1"/>
    <property type="molecule type" value="Genomic_DNA"/>
</dbReference>
<dbReference type="Proteomes" id="UP001078443">
    <property type="component" value="Unassembled WGS sequence"/>
</dbReference>
<reference evidence="1" key="1">
    <citation type="submission" date="2022-12" db="EMBL/GenBank/DDBJ databases">
        <authorList>
            <person name="Wang J."/>
        </authorList>
    </citation>
    <scope>NUCLEOTIDE SEQUENCE</scope>
    <source>
        <strain evidence="1">HY-45-18</strain>
    </source>
</reference>
<proteinExistence type="predicted"/>
<organism evidence="1 2">
    <name type="scientific">Clostridium aestuarii</name>
    <dbReference type="NCBI Taxonomy" id="338193"/>
    <lineage>
        <taxon>Bacteria</taxon>
        <taxon>Bacillati</taxon>
        <taxon>Bacillota</taxon>
        <taxon>Clostridia</taxon>
        <taxon>Eubacteriales</taxon>
        <taxon>Clostridiaceae</taxon>
        <taxon>Clostridium</taxon>
    </lineage>
</organism>
<sequence>MLKKETKIKITESFKNEDIDKRKETLEELLLKIIGQLETIGNR</sequence>
<protein>
    <submittedName>
        <fullName evidence="1">Uncharacterized protein</fullName>
    </submittedName>
</protein>
<evidence type="ECO:0000313" key="2">
    <source>
        <dbReference type="Proteomes" id="UP001078443"/>
    </source>
</evidence>
<evidence type="ECO:0000313" key="1">
    <source>
        <dbReference type="EMBL" id="MCY6483249.1"/>
    </source>
</evidence>
<keyword evidence="2" id="KW-1185">Reference proteome</keyword>
<dbReference type="RefSeq" id="WP_268039505.1">
    <property type="nucleotide sequence ID" value="NZ_JAPQER010000001.1"/>
</dbReference>
<accession>A0ABT4CW87</accession>
<name>A0ABT4CW87_9CLOT</name>
<comment type="caution">
    <text evidence="1">The sequence shown here is derived from an EMBL/GenBank/DDBJ whole genome shotgun (WGS) entry which is preliminary data.</text>
</comment>